<dbReference type="SUPFAM" id="SSF57850">
    <property type="entry name" value="RING/U-box"/>
    <property type="match status" value="1"/>
</dbReference>
<keyword evidence="1" id="KW-0863">Zinc-finger</keyword>
<feature type="domain" description="RING-type" evidence="3">
    <location>
        <begin position="117"/>
        <end position="159"/>
    </location>
</feature>
<evidence type="ECO:0000313" key="4">
    <source>
        <dbReference type="EMBL" id="EDP50262.1"/>
    </source>
</evidence>
<dbReference type="GO" id="GO:0008270">
    <property type="term" value="F:zinc ion binding"/>
    <property type="evidence" value="ECO:0007669"/>
    <property type="project" value="UniProtKB-KW"/>
</dbReference>
<keyword evidence="2" id="KW-1133">Transmembrane helix</keyword>
<sequence length="232" mass="25928">MRGWLLATRVLTCLNSLGVPKVGRSKVESSSATPLGYIAPPIVVFLFLLVWAVITIRYRSHRREAETRRLYFLGRTILADVDINRQFPLAKLSIWRALHRGKQALGAESDVPDPILCSICMEQLRDDEDVRPLPCEHIFHPECVDPWLTRYHTSCPLCRVSLVEDDGKLDLEDGRPPRLLTLPVPPQPALIGFAGRFGWSVFLSLRDFMCPVIAVCLAADGSIRGIATGVTE</sequence>
<evidence type="ECO:0000259" key="3">
    <source>
        <dbReference type="PROSITE" id="PS50089"/>
    </source>
</evidence>
<dbReference type="HOGENOM" id="CLU_1194654_0_0_1"/>
<dbReference type="CDD" id="cd16454">
    <property type="entry name" value="RING-H2_PA-TM-RING"/>
    <property type="match status" value="1"/>
</dbReference>
<name>B0Y677_ASPFC</name>
<keyword evidence="1" id="KW-0862">Zinc</keyword>
<dbReference type="GO" id="GO:0006511">
    <property type="term" value="P:ubiquitin-dependent protein catabolic process"/>
    <property type="evidence" value="ECO:0007669"/>
    <property type="project" value="TreeGrafter"/>
</dbReference>
<reference evidence="4 5" key="1">
    <citation type="journal article" date="2008" name="PLoS Genet.">
        <title>Genomic islands in the pathogenic filamentous fungus Aspergillus fumigatus.</title>
        <authorList>
            <person name="Fedorova N.D."/>
            <person name="Khaldi N."/>
            <person name="Joardar V.S."/>
            <person name="Maiti R."/>
            <person name="Amedeo P."/>
            <person name="Anderson M.J."/>
            <person name="Crabtree J."/>
            <person name="Silva J.C."/>
            <person name="Badger J.H."/>
            <person name="Albarraq A."/>
            <person name="Angiuoli S."/>
            <person name="Bussey H."/>
            <person name="Bowyer P."/>
            <person name="Cotty P.J."/>
            <person name="Dyer P.S."/>
            <person name="Egan A."/>
            <person name="Galens K."/>
            <person name="Fraser-Liggett C.M."/>
            <person name="Haas B.J."/>
            <person name="Inman J.M."/>
            <person name="Kent R."/>
            <person name="Lemieux S."/>
            <person name="Malavazi I."/>
            <person name="Orvis J."/>
            <person name="Roemer T."/>
            <person name="Ronning C.M."/>
            <person name="Sundaram J.P."/>
            <person name="Sutton G."/>
            <person name="Turner G."/>
            <person name="Venter J.C."/>
            <person name="White O.R."/>
            <person name="Whitty B.R."/>
            <person name="Youngman P."/>
            <person name="Wolfe K.H."/>
            <person name="Goldman G.H."/>
            <person name="Wortman J.R."/>
            <person name="Jiang B."/>
            <person name="Denning D.W."/>
            <person name="Nierman W.C."/>
        </authorList>
    </citation>
    <scope>NUCLEOTIDE SEQUENCE [LARGE SCALE GENOMIC DNA]</scope>
    <source>
        <strain evidence="5">CBS 144.89 / FGSC A1163 / CEA10</strain>
    </source>
</reference>
<gene>
    <name evidence="4" type="ORF">AFUB_065940</name>
</gene>
<protein>
    <submittedName>
        <fullName evidence="4">RING finger protein, putative</fullName>
    </submittedName>
</protein>
<dbReference type="AlphaFoldDB" id="B0Y677"/>
<evidence type="ECO:0000256" key="2">
    <source>
        <dbReference type="SAM" id="Phobius"/>
    </source>
</evidence>
<evidence type="ECO:0000256" key="1">
    <source>
        <dbReference type="PROSITE-ProRule" id="PRU00175"/>
    </source>
</evidence>
<accession>B0Y677</accession>
<dbReference type="Proteomes" id="UP000001699">
    <property type="component" value="Unassembled WGS sequence"/>
</dbReference>
<keyword evidence="1" id="KW-0479">Metal-binding</keyword>
<dbReference type="SMART" id="SM00184">
    <property type="entry name" value="RING"/>
    <property type="match status" value="1"/>
</dbReference>
<dbReference type="PANTHER" id="PTHR22765:SF434">
    <property type="entry name" value="GB|AAD18119.1-RELATED"/>
    <property type="match status" value="1"/>
</dbReference>
<organism evidence="4 5">
    <name type="scientific">Aspergillus fumigatus (strain CBS 144.89 / FGSC A1163 / CEA10)</name>
    <name type="common">Neosartorya fumigata</name>
    <dbReference type="NCBI Taxonomy" id="451804"/>
    <lineage>
        <taxon>Eukaryota</taxon>
        <taxon>Fungi</taxon>
        <taxon>Dikarya</taxon>
        <taxon>Ascomycota</taxon>
        <taxon>Pezizomycotina</taxon>
        <taxon>Eurotiomycetes</taxon>
        <taxon>Eurotiomycetidae</taxon>
        <taxon>Eurotiales</taxon>
        <taxon>Aspergillaceae</taxon>
        <taxon>Aspergillus</taxon>
        <taxon>Aspergillus subgen. Fumigati</taxon>
    </lineage>
</organism>
<dbReference type="VEuPathDB" id="FungiDB:AFUB_065940"/>
<dbReference type="PANTHER" id="PTHR22765">
    <property type="entry name" value="RING FINGER AND PROTEASE ASSOCIATED DOMAIN-CONTAINING"/>
    <property type="match status" value="1"/>
</dbReference>
<keyword evidence="5" id="KW-1185">Reference proteome</keyword>
<dbReference type="EMBL" id="DS499598">
    <property type="protein sequence ID" value="EDP50262.1"/>
    <property type="molecule type" value="Genomic_DNA"/>
</dbReference>
<dbReference type="Gene3D" id="3.30.40.10">
    <property type="entry name" value="Zinc/RING finger domain, C3HC4 (zinc finger)"/>
    <property type="match status" value="1"/>
</dbReference>
<evidence type="ECO:0000313" key="5">
    <source>
        <dbReference type="Proteomes" id="UP000001699"/>
    </source>
</evidence>
<dbReference type="PhylomeDB" id="B0Y677"/>
<dbReference type="InterPro" id="IPR001841">
    <property type="entry name" value="Znf_RING"/>
</dbReference>
<keyword evidence="2" id="KW-0472">Membrane</keyword>
<dbReference type="FunFam" id="3.30.40.10:FF:000648">
    <property type="entry name" value="RING finger domain protein, putative"/>
    <property type="match status" value="1"/>
</dbReference>
<dbReference type="Pfam" id="PF13639">
    <property type="entry name" value="zf-RING_2"/>
    <property type="match status" value="1"/>
</dbReference>
<dbReference type="InterPro" id="IPR051826">
    <property type="entry name" value="E3_ubiquitin-ligase_domain"/>
</dbReference>
<proteinExistence type="predicted"/>
<dbReference type="GO" id="GO:0061630">
    <property type="term" value="F:ubiquitin protein ligase activity"/>
    <property type="evidence" value="ECO:0007669"/>
    <property type="project" value="TreeGrafter"/>
</dbReference>
<keyword evidence="2" id="KW-0812">Transmembrane</keyword>
<feature type="transmembrane region" description="Helical" evidence="2">
    <location>
        <begin position="34"/>
        <end position="54"/>
    </location>
</feature>
<dbReference type="OrthoDB" id="8062037at2759"/>
<dbReference type="PROSITE" id="PS50089">
    <property type="entry name" value="ZF_RING_2"/>
    <property type="match status" value="1"/>
</dbReference>
<dbReference type="InterPro" id="IPR013083">
    <property type="entry name" value="Znf_RING/FYVE/PHD"/>
</dbReference>